<name>A0ACD5HEB2_9PROT</name>
<gene>
    <name evidence="1" type="ORF">HHS34_010555</name>
</gene>
<evidence type="ECO:0000313" key="1">
    <source>
        <dbReference type="EMBL" id="XRI72881.1"/>
    </source>
</evidence>
<dbReference type="EMBL" id="CP127526">
    <property type="protein sequence ID" value="XRI72881.1"/>
    <property type="molecule type" value="Genomic_DNA"/>
</dbReference>
<evidence type="ECO:0000313" key="2">
    <source>
        <dbReference type="Proteomes" id="UP001195965"/>
    </source>
</evidence>
<organism evidence="1 2">
    <name type="scientific">Acidithiobacillus montserratensis</name>
    <dbReference type="NCBI Taxonomy" id="2729135"/>
    <lineage>
        <taxon>Bacteria</taxon>
        <taxon>Pseudomonadati</taxon>
        <taxon>Pseudomonadota</taxon>
        <taxon>Acidithiobacillia</taxon>
        <taxon>Acidithiobacillales</taxon>
        <taxon>Acidithiobacillaceae</taxon>
        <taxon>Acidithiobacillus</taxon>
    </lineage>
</organism>
<dbReference type="Proteomes" id="UP001195965">
    <property type="component" value="Chromosome"/>
</dbReference>
<keyword evidence="2" id="KW-1185">Reference proteome</keyword>
<proteinExistence type="predicted"/>
<accession>A0ACD5HEB2</accession>
<reference evidence="1 2" key="1">
    <citation type="journal article" date="2021" name="ISME J.">
        <title>Genomic evolution of the class Acidithiobacillia: deep-branching Proteobacteria living in extreme acidic conditions.</title>
        <authorList>
            <person name="Moya-Beltran A."/>
            <person name="Beard S."/>
            <person name="Rojas-Villalobos C."/>
            <person name="Issotta F."/>
            <person name="Gallardo Y."/>
            <person name="Ulloa R."/>
            <person name="Giaveno A."/>
            <person name="Degli Esposti M."/>
            <person name="Johnson D.B."/>
            <person name="Quatrini R."/>
        </authorList>
    </citation>
    <scope>NUCLEOTIDE SEQUENCE [LARGE SCALE GENOMIC DNA]</scope>
    <source>
        <strain evidence="1 2">GG1-14</strain>
    </source>
</reference>
<protein>
    <submittedName>
        <fullName evidence="1">Transposase</fullName>
    </submittedName>
</protein>
<sequence>MKVLVGQSGLFPRDRRLRDLGLLGDGLSLFDLVIPRERFRPILKERAQGQAQEAGGEKLYGRIPLFKMMILQQLHNLGDEQTEYQIWDRLSFQRFLGISLEEAVPAHTTLWLFRKFLAQAQLTEQLFTTFHGFLRETSYAARAGQIIDASFVTVPMHQMHRKEQEQVTPPRTGRINLSRFTTKIPALKSLRKLPIVPIYRSCWPRRKITTTGHSAKHRIWPTPGNPIIEAGRSVFL</sequence>